<proteinExistence type="predicted"/>
<dbReference type="AlphaFoldDB" id="A0A1I0M1N9"/>
<dbReference type="Pfam" id="PF13311">
    <property type="entry name" value="DUF4080"/>
    <property type="match status" value="1"/>
</dbReference>
<dbReference type="InterPro" id="IPR025288">
    <property type="entry name" value="DUF4080"/>
</dbReference>
<dbReference type="InterPro" id="IPR023404">
    <property type="entry name" value="rSAM_horseshoe"/>
</dbReference>
<dbReference type="InterPro" id="IPR051198">
    <property type="entry name" value="BchE-like"/>
</dbReference>
<dbReference type="STRING" id="99656.SAMN05421659_10195"/>
<dbReference type="Pfam" id="PF04055">
    <property type="entry name" value="Radical_SAM"/>
    <property type="match status" value="1"/>
</dbReference>
<dbReference type="SFLD" id="SFLDS00029">
    <property type="entry name" value="Radical_SAM"/>
    <property type="match status" value="1"/>
</dbReference>
<dbReference type="InterPro" id="IPR058240">
    <property type="entry name" value="rSAM_sf"/>
</dbReference>
<dbReference type="PANTHER" id="PTHR43409">
    <property type="entry name" value="ANAEROBIC MAGNESIUM-PROTOPORPHYRIN IX MONOMETHYL ESTER CYCLASE-RELATED"/>
    <property type="match status" value="1"/>
</dbReference>
<dbReference type="Gene3D" id="3.80.30.20">
    <property type="entry name" value="tm_1862 like domain"/>
    <property type="match status" value="1"/>
</dbReference>
<dbReference type="InterPro" id="IPR036724">
    <property type="entry name" value="Cobalamin-bd_sf"/>
</dbReference>
<accession>A0A1I0M1N9</accession>
<dbReference type="PROSITE" id="PS51332">
    <property type="entry name" value="B12_BINDING"/>
    <property type="match status" value="1"/>
</dbReference>
<dbReference type="OrthoDB" id="9801424at2"/>
<feature type="domain" description="Radical SAM core" evidence="7">
    <location>
        <begin position="174"/>
        <end position="404"/>
    </location>
</feature>
<dbReference type="GO" id="GO:0046872">
    <property type="term" value="F:metal ion binding"/>
    <property type="evidence" value="ECO:0007669"/>
    <property type="project" value="UniProtKB-KW"/>
</dbReference>
<evidence type="ECO:0000259" key="6">
    <source>
        <dbReference type="PROSITE" id="PS51332"/>
    </source>
</evidence>
<evidence type="ECO:0000256" key="3">
    <source>
        <dbReference type="ARBA" id="ARBA00022723"/>
    </source>
</evidence>
<evidence type="ECO:0000256" key="5">
    <source>
        <dbReference type="ARBA" id="ARBA00023014"/>
    </source>
</evidence>
<dbReference type="Gene3D" id="3.40.50.280">
    <property type="entry name" value="Cobalamin-binding domain"/>
    <property type="match status" value="1"/>
</dbReference>
<comment type="cofactor">
    <cofactor evidence="1">
        <name>[4Fe-4S] cluster</name>
        <dbReference type="ChEBI" id="CHEBI:49883"/>
    </cofactor>
</comment>
<keyword evidence="5" id="KW-0411">Iron-sulfur</keyword>
<keyword evidence="9" id="KW-1185">Reference proteome</keyword>
<evidence type="ECO:0000313" key="8">
    <source>
        <dbReference type="EMBL" id="SEV82355.1"/>
    </source>
</evidence>
<dbReference type="Pfam" id="PF02310">
    <property type="entry name" value="B12-binding"/>
    <property type="match status" value="1"/>
</dbReference>
<dbReference type="SMART" id="SM00729">
    <property type="entry name" value="Elp3"/>
    <property type="match status" value="1"/>
</dbReference>
<dbReference type="SFLD" id="SFLDG01082">
    <property type="entry name" value="B12-binding_domain_containing"/>
    <property type="match status" value="1"/>
</dbReference>
<dbReference type="Proteomes" id="UP000199701">
    <property type="component" value="Unassembled WGS sequence"/>
</dbReference>
<protein>
    <submittedName>
        <fullName evidence="8">Radical SAM superfamily enzyme YgiQ, UPF0313 family</fullName>
    </submittedName>
</protein>
<dbReference type="GO" id="GO:0051539">
    <property type="term" value="F:4 iron, 4 sulfur cluster binding"/>
    <property type="evidence" value="ECO:0007669"/>
    <property type="project" value="UniProtKB-KW"/>
</dbReference>
<keyword evidence="3" id="KW-0479">Metal-binding</keyword>
<dbReference type="SUPFAM" id="SSF102114">
    <property type="entry name" value="Radical SAM enzymes"/>
    <property type="match status" value="1"/>
</dbReference>
<reference evidence="8 9" key="1">
    <citation type="submission" date="2016-10" db="EMBL/GenBank/DDBJ databases">
        <authorList>
            <person name="de Groot N.N."/>
        </authorList>
    </citation>
    <scope>NUCLEOTIDE SEQUENCE [LARGE SCALE GENOMIC DNA]</scope>
    <source>
        <strain evidence="8 9">DSM 9179</strain>
    </source>
</reference>
<dbReference type="GO" id="GO:0031419">
    <property type="term" value="F:cobalamin binding"/>
    <property type="evidence" value="ECO:0007669"/>
    <property type="project" value="InterPro"/>
</dbReference>
<dbReference type="PROSITE" id="PS51918">
    <property type="entry name" value="RADICAL_SAM"/>
    <property type="match status" value="1"/>
</dbReference>
<evidence type="ECO:0000259" key="7">
    <source>
        <dbReference type="PROSITE" id="PS51918"/>
    </source>
</evidence>
<evidence type="ECO:0000256" key="1">
    <source>
        <dbReference type="ARBA" id="ARBA00001966"/>
    </source>
</evidence>
<dbReference type="SUPFAM" id="SSF52242">
    <property type="entry name" value="Cobalamin (vitamin B12)-binding domain"/>
    <property type="match status" value="1"/>
</dbReference>
<sequence length="578" mass="67800">MRTLLVAINSKYIHSNLAVYSLKAYSEDCGMDIGIVEFTINQYTNFICKEIYKKKPDIVAFSCYIWNIDIVYEVSLELKKILPNIEIWLGGPEVTYDSESVLKMHPYIKGVMIGEGEETFSEVMTQYAKSGIENDFKLIKGISYHNKESLVITTEPRPLLDMDNLKFIYDDISEFENKIIYYESSRGCPFGCSYCLSSVEKSVRFRSISKVKEELHYFLKNKVSQVKFVDRTFNCNHERTEALLTFIRDNDNGITNFHFEIAADLLRDQEIEIMKTMRPGLVQLEIGVQSTNLETIHEIDRVMDFDKLSGLVEKINKGENIHQHLDLIAGLPYENYDSFGHSFNDVYKLRPEKLQLGFLKLLKGSKMHRKVKEYGIVYTEKSPYEVLFTNWISYVDVLRMKNVEEVVELYYNSGQYRHTMELLETKFNTPFEMYEVLADYYEDNNLFDIKHTRITRYNILLEFIKKRVGKEINVFEQVMVFDLYLRENLKTRPLFAIDISENKALFRDLYITYATNKNSHIEPFSIDIEKVCNINIQKYKKNGGRIDETSHSKNMFLLFDYEDRSPLNYEAKVSIIGT</sequence>
<dbReference type="GO" id="GO:0003824">
    <property type="term" value="F:catalytic activity"/>
    <property type="evidence" value="ECO:0007669"/>
    <property type="project" value="InterPro"/>
</dbReference>
<name>A0A1I0M1N9_9FIRM</name>
<dbReference type="InterPro" id="IPR007197">
    <property type="entry name" value="rSAM"/>
</dbReference>
<evidence type="ECO:0000256" key="4">
    <source>
        <dbReference type="ARBA" id="ARBA00023004"/>
    </source>
</evidence>
<evidence type="ECO:0000256" key="2">
    <source>
        <dbReference type="ARBA" id="ARBA00022691"/>
    </source>
</evidence>
<gene>
    <name evidence="8" type="ORF">SAMN05421659_10195</name>
</gene>
<dbReference type="EMBL" id="FOJI01000001">
    <property type="protein sequence ID" value="SEV82355.1"/>
    <property type="molecule type" value="Genomic_DNA"/>
</dbReference>
<dbReference type="InterPro" id="IPR006638">
    <property type="entry name" value="Elp3/MiaA/NifB-like_rSAM"/>
</dbReference>
<organism evidence="8 9">
    <name type="scientific">[Clostridium] fimetarium</name>
    <dbReference type="NCBI Taxonomy" id="99656"/>
    <lineage>
        <taxon>Bacteria</taxon>
        <taxon>Bacillati</taxon>
        <taxon>Bacillota</taxon>
        <taxon>Clostridia</taxon>
        <taxon>Lachnospirales</taxon>
        <taxon>Lachnospiraceae</taxon>
    </lineage>
</organism>
<dbReference type="SFLD" id="SFLDG01123">
    <property type="entry name" value="methyltransferase_(Class_B)"/>
    <property type="match status" value="1"/>
</dbReference>
<feature type="domain" description="B12-binding" evidence="6">
    <location>
        <begin position="1"/>
        <end position="134"/>
    </location>
</feature>
<dbReference type="CDD" id="cd02068">
    <property type="entry name" value="radical_SAM_B12_BD"/>
    <property type="match status" value="1"/>
</dbReference>
<dbReference type="GO" id="GO:0005829">
    <property type="term" value="C:cytosol"/>
    <property type="evidence" value="ECO:0007669"/>
    <property type="project" value="TreeGrafter"/>
</dbReference>
<evidence type="ECO:0000313" key="9">
    <source>
        <dbReference type="Proteomes" id="UP000199701"/>
    </source>
</evidence>
<dbReference type="RefSeq" id="WP_092449478.1">
    <property type="nucleotide sequence ID" value="NZ_FOJI01000001.1"/>
</dbReference>
<keyword evidence="4" id="KW-0408">Iron</keyword>
<dbReference type="PANTHER" id="PTHR43409:SF16">
    <property type="entry name" value="SLR0320 PROTEIN"/>
    <property type="match status" value="1"/>
</dbReference>
<dbReference type="InterPro" id="IPR034466">
    <property type="entry name" value="Methyltransferase_Class_B"/>
</dbReference>
<keyword evidence="2" id="KW-0949">S-adenosyl-L-methionine</keyword>
<dbReference type="InterPro" id="IPR006158">
    <property type="entry name" value="Cobalamin-bd"/>
</dbReference>